<dbReference type="EMBL" id="CP021356">
    <property type="protein sequence ID" value="AWK76754.1"/>
    <property type="molecule type" value="Genomic_DNA"/>
</dbReference>
<feature type="transmembrane region" description="Helical" evidence="2">
    <location>
        <begin position="29"/>
        <end position="50"/>
    </location>
</feature>
<dbReference type="Proteomes" id="UP000245711">
    <property type="component" value="Plasmid pRB29"/>
</dbReference>
<dbReference type="RefSeq" id="WP_109336169.1">
    <property type="nucleotide sequence ID" value="NZ_CP021356.1"/>
</dbReference>
<proteinExistence type="predicted"/>
<name>A0A2S2C7F0_9NOCA</name>
<evidence type="ECO:0000256" key="1">
    <source>
        <dbReference type="SAM" id="MobiDB-lite"/>
    </source>
</evidence>
<accession>A0A2S2C7F0</accession>
<evidence type="ECO:0000256" key="2">
    <source>
        <dbReference type="SAM" id="Phobius"/>
    </source>
</evidence>
<keyword evidence="2" id="KW-1133">Transmembrane helix</keyword>
<evidence type="ECO:0000313" key="4">
    <source>
        <dbReference type="Proteomes" id="UP000245711"/>
    </source>
</evidence>
<organism evidence="3 4">
    <name type="scientific">Rhodococcus oxybenzonivorans</name>
    <dbReference type="NCBI Taxonomy" id="1990687"/>
    <lineage>
        <taxon>Bacteria</taxon>
        <taxon>Bacillati</taxon>
        <taxon>Actinomycetota</taxon>
        <taxon>Actinomycetes</taxon>
        <taxon>Mycobacteriales</taxon>
        <taxon>Nocardiaceae</taxon>
        <taxon>Rhodococcus</taxon>
    </lineage>
</organism>
<feature type="region of interest" description="Disordered" evidence="1">
    <location>
        <begin position="1"/>
        <end position="26"/>
    </location>
</feature>
<sequence>MTDPTPDAGPPRSDEDRGSPPRREPTPRWVKVVGIVVGILLVLVILMMVFGGGNHGPGRHLSAGTTVGSAAISGDVDVMQSSGGSVGDRLGVRTVAA</sequence>
<evidence type="ECO:0000313" key="3">
    <source>
        <dbReference type="EMBL" id="AWK76754.1"/>
    </source>
</evidence>
<reference evidence="3 4" key="1">
    <citation type="submission" date="2017-05" db="EMBL/GenBank/DDBJ databases">
        <title>Isolation of Rhodococcus sp. S2-17 biodegrading of BP-3.</title>
        <authorList>
            <person name="Lee Y."/>
            <person name="Kim K.H."/>
            <person name="Chun B.H."/>
            <person name="Jung H.S."/>
            <person name="Jeon C.O."/>
        </authorList>
    </citation>
    <scope>NUCLEOTIDE SEQUENCE [LARGE SCALE GENOMIC DNA]</scope>
    <source>
        <strain evidence="3 4">S2-17</strain>
        <plasmid evidence="4">prb29</plasmid>
    </source>
</reference>
<dbReference type="AlphaFoldDB" id="A0A2S2C7F0"/>
<keyword evidence="2" id="KW-0812">Transmembrane</keyword>
<gene>
    <name evidence="3" type="ORF">CBI38_35555</name>
</gene>
<keyword evidence="3" id="KW-0614">Plasmid</keyword>
<keyword evidence="2" id="KW-0472">Membrane</keyword>
<geneLocation type="plasmid" evidence="4">
    <name>prb29</name>
</geneLocation>
<dbReference type="KEGG" id="roz:CBI38_35555"/>
<feature type="compositionally biased region" description="Basic and acidic residues" evidence="1">
    <location>
        <begin position="12"/>
        <end position="26"/>
    </location>
</feature>
<keyword evidence="4" id="KW-1185">Reference proteome</keyword>
<protein>
    <submittedName>
        <fullName evidence="3">Uncharacterized protein</fullName>
    </submittedName>
</protein>